<dbReference type="AlphaFoldDB" id="A0AAJ7IZQ9"/>
<dbReference type="RefSeq" id="XP_017881054.1">
    <property type="nucleotide sequence ID" value="XM_018025565.2"/>
</dbReference>
<accession>A0AAJ7IZQ9</accession>
<reference evidence="5" key="1">
    <citation type="submission" date="2025-08" db="UniProtKB">
        <authorList>
            <consortium name="RefSeq"/>
        </authorList>
    </citation>
    <scope>IDENTIFICATION</scope>
    <source>
        <tissue evidence="5">Whole body</tissue>
    </source>
</reference>
<dbReference type="PIRSF" id="PIRSF028983">
    <property type="entry name" value="BCP1"/>
    <property type="match status" value="1"/>
</dbReference>
<comment type="similarity">
    <text evidence="1 2">Belongs to the BCP1 family.</text>
</comment>
<evidence type="ECO:0000313" key="4">
    <source>
        <dbReference type="Proteomes" id="UP000694925"/>
    </source>
</evidence>
<organism evidence="4 5">
    <name type="scientific">Ceratina calcarata</name>
    <dbReference type="NCBI Taxonomy" id="156304"/>
    <lineage>
        <taxon>Eukaryota</taxon>
        <taxon>Metazoa</taxon>
        <taxon>Ecdysozoa</taxon>
        <taxon>Arthropoda</taxon>
        <taxon>Hexapoda</taxon>
        <taxon>Insecta</taxon>
        <taxon>Pterygota</taxon>
        <taxon>Neoptera</taxon>
        <taxon>Endopterygota</taxon>
        <taxon>Hymenoptera</taxon>
        <taxon>Apocrita</taxon>
        <taxon>Aculeata</taxon>
        <taxon>Apoidea</taxon>
        <taxon>Anthophila</taxon>
        <taxon>Apidae</taxon>
        <taxon>Ceratina</taxon>
        <taxon>Zadontomerus</taxon>
    </lineage>
</organism>
<feature type="compositionally biased region" description="Acidic residues" evidence="3">
    <location>
        <begin position="19"/>
        <end position="36"/>
    </location>
</feature>
<evidence type="ECO:0000256" key="3">
    <source>
        <dbReference type="SAM" id="MobiDB-lite"/>
    </source>
</evidence>
<dbReference type="KEGG" id="ccal:108625498"/>
<dbReference type="PANTHER" id="PTHR13261:SF0">
    <property type="entry name" value="BRCA2 AND CDKN1A-INTERACTING PROTEIN"/>
    <property type="match status" value="1"/>
</dbReference>
<evidence type="ECO:0000256" key="1">
    <source>
        <dbReference type="ARBA" id="ARBA00006781"/>
    </source>
</evidence>
<dbReference type="Proteomes" id="UP000694925">
    <property type="component" value="Unplaced"/>
</dbReference>
<gene>
    <name evidence="5" type="primary">LOC108625498</name>
</gene>
<protein>
    <recommendedName>
        <fullName evidence="2">Protein BCCIP homolog</fullName>
    </recommendedName>
</protein>
<proteinExistence type="inferred from homology"/>
<keyword evidence="4" id="KW-1185">Reference proteome</keyword>
<sequence>MAAPVKKRDIQRNSLDRSSDDDDGNSSSSEDNELEVQDQLGMEIQVDFEGRNPLDPDYHGIKTLLQQLFLKAHIDLGSLTDLIISQNYVGSVVKQSEDLDESDDDEEDSDVNDVFGITTVINLSSGQNYPCIQQLRDLLRQLANEHATDATNTMIKHVLENDSEALGLLINERFVNIPAQISVPLLENLVSEIKRANSKKMPFNFSYYILICKLYKTEDKDLEKKVTHKKKNSAEEPTIIWSNPEEEIFAEEATVSFEFSVENESDTGLSGAWGKSDNEMMPYRRVLLFESSKLQPIIGKIKKHIS</sequence>
<name>A0AAJ7IZQ9_9HYME</name>
<evidence type="ECO:0000256" key="2">
    <source>
        <dbReference type="PIRNR" id="PIRNR028983"/>
    </source>
</evidence>
<evidence type="ECO:0000313" key="5">
    <source>
        <dbReference type="RefSeq" id="XP_017881054.1"/>
    </source>
</evidence>
<dbReference type="GO" id="GO:0005634">
    <property type="term" value="C:nucleus"/>
    <property type="evidence" value="ECO:0007669"/>
    <property type="project" value="TreeGrafter"/>
</dbReference>
<dbReference type="GeneID" id="108625498"/>
<feature type="region of interest" description="Disordered" evidence="3">
    <location>
        <begin position="1"/>
        <end position="37"/>
    </location>
</feature>
<feature type="compositionally biased region" description="Basic and acidic residues" evidence="3">
    <location>
        <begin position="1"/>
        <end position="18"/>
    </location>
</feature>
<dbReference type="InterPro" id="IPR025602">
    <property type="entry name" value="BCP1_family"/>
</dbReference>
<dbReference type="PANTHER" id="PTHR13261">
    <property type="entry name" value="BRCA2 AND CDKN1A INTERACTING PROTEIN"/>
    <property type="match status" value="1"/>
</dbReference>
<dbReference type="Pfam" id="PF13862">
    <property type="entry name" value="BCCIP"/>
    <property type="match status" value="1"/>
</dbReference>